<comment type="caution">
    <text evidence="1">The sequence shown here is derived from an EMBL/GenBank/DDBJ whole genome shotgun (WGS) entry which is preliminary data.</text>
</comment>
<accession>A0A645AEY3</accession>
<protein>
    <submittedName>
        <fullName evidence="1">Uncharacterized protein</fullName>
    </submittedName>
</protein>
<dbReference type="EMBL" id="VSSQ01013449">
    <property type="protein sequence ID" value="MPM51516.1"/>
    <property type="molecule type" value="Genomic_DNA"/>
</dbReference>
<reference evidence="1" key="1">
    <citation type="submission" date="2019-08" db="EMBL/GenBank/DDBJ databases">
        <authorList>
            <person name="Kucharzyk K."/>
            <person name="Murdoch R.W."/>
            <person name="Higgins S."/>
            <person name="Loffler F."/>
        </authorList>
    </citation>
    <scope>NUCLEOTIDE SEQUENCE</scope>
</reference>
<dbReference type="AlphaFoldDB" id="A0A645AEY3"/>
<proteinExistence type="predicted"/>
<organism evidence="1">
    <name type="scientific">bioreactor metagenome</name>
    <dbReference type="NCBI Taxonomy" id="1076179"/>
    <lineage>
        <taxon>unclassified sequences</taxon>
        <taxon>metagenomes</taxon>
        <taxon>ecological metagenomes</taxon>
    </lineage>
</organism>
<name>A0A645AEY3_9ZZZZ</name>
<gene>
    <name evidence="1" type="ORF">SDC9_98265</name>
</gene>
<sequence length="155" mass="17580">MTDPLRRQRSQSRAKHLSGSLVLTCPQLRDSTQRVHASTVVSPARCVRIAEVTENPFGIVGCHPHRDGIADTIRVNGMQGADRQHAHRAPRIGQRVQRCFCQTEESLYGRLIASDGRRHRHSYRQFGIVVGARFRNPCHQTDEDRLVRAQAHRST</sequence>
<evidence type="ECO:0000313" key="1">
    <source>
        <dbReference type="EMBL" id="MPM51516.1"/>
    </source>
</evidence>